<accession>A0A9X0D799</accession>
<evidence type="ECO:0000313" key="2">
    <source>
        <dbReference type="EMBL" id="KAJ7387524.1"/>
    </source>
</evidence>
<protein>
    <submittedName>
        <fullName evidence="2">Uncharacterized protein</fullName>
    </submittedName>
</protein>
<sequence length="193" mass="22884">MQTPTEGIDKLYEKLEQKRKQYQQVKSSSSLETSMHVLAVTILHGTHILASLDRQDKQQWTQAFRALYRQAKAKEDPSCQAKSNTEDQHHQHKKPRKERQLSVRVSEETATTIKCRQRRREMNGITSKQPFNVQLLQHLEKQRPKTKESAKDLNPIREKKRKALLQYKETQTKRNLGKLRKQETTFKRKQNRL</sequence>
<keyword evidence="3" id="KW-1185">Reference proteome</keyword>
<comment type="caution">
    <text evidence="2">The sequence shown here is derived from an EMBL/GenBank/DDBJ whole genome shotgun (WGS) entry which is preliminary data.</text>
</comment>
<dbReference type="AlphaFoldDB" id="A0A9X0D799"/>
<proteinExistence type="predicted"/>
<feature type="region of interest" description="Disordered" evidence="1">
    <location>
        <begin position="168"/>
        <end position="193"/>
    </location>
</feature>
<evidence type="ECO:0000313" key="3">
    <source>
        <dbReference type="Proteomes" id="UP001163046"/>
    </source>
</evidence>
<feature type="region of interest" description="Disordered" evidence="1">
    <location>
        <begin position="75"/>
        <end position="110"/>
    </location>
</feature>
<evidence type="ECO:0000256" key="1">
    <source>
        <dbReference type="SAM" id="MobiDB-lite"/>
    </source>
</evidence>
<gene>
    <name evidence="2" type="ORF">OS493_000855</name>
</gene>
<reference evidence="2" key="1">
    <citation type="submission" date="2023-01" db="EMBL/GenBank/DDBJ databases">
        <title>Genome assembly of the deep-sea coral Lophelia pertusa.</title>
        <authorList>
            <person name="Herrera S."/>
            <person name="Cordes E."/>
        </authorList>
    </citation>
    <scope>NUCLEOTIDE SEQUENCE</scope>
    <source>
        <strain evidence="2">USNM1676648</strain>
        <tissue evidence="2">Polyp</tissue>
    </source>
</reference>
<name>A0A9X0D799_9CNID</name>
<feature type="compositionally biased region" description="Basic and acidic residues" evidence="1">
    <location>
        <begin position="98"/>
        <end position="107"/>
    </location>
</feature>
<dbReference type="Proteomes" id="UP001163046">
    <property type="component" value="Unassembled WGS sequence"/>
</dbReference>
<organism evidence="2 3">
    <name type="scientific">Desmophyllum pertusum</name>
    <dbReference type="NCBI Taxonomy" id="174260"/>
    <lineage>
        <taxon>Eukaryota</taxon>
        <taxon>Metazoa</taxon>
        <taxon>Cnidaria</taxon>
        <taxon>Anthozoa</taxon>
        <taxon>Hexacorallia</taxon>
        <taxon>Scleractinia</taxon>
        <taxon>Caryophylliina</taxon>
        <taxon>Caryophylliidae</taxon>
        <taxon>Desmophyllum</taxon>
    </lineage>
</organism>
<dbReference type="EMBL" id="MU825873">
    <property type="protein sequence ID" value="KAJ7387524.1"/>
    <property type="molecule type" value="Genomic_DNA"/>
</dbReference>